<dbReference type="Gene3D" id="3.40.630.190">
    <property type="entry name" value="LCP protein"/>
    <property type="match status" value="1"/>
</dbReference>
<sequence length="294" mass="33427">MRRRKYHIRLGKLMAFILVIIALCGALVYAAASIYRYVSMKSDTGTAETASAPDYYLLVGINNDPVPSAETVIVCSVDRKTKHLELISVPASTSSGLGIDAKNQITVGEAYRKGGVIETKSCIENLMHIRINHFIIFNEKTFNEAMNHFGNINLYVEQEMMHNKGDGTADFHLYTGYQTLDANGAMAYVRYMDPEQDEIARIQRQQRFMKTCLLQMQQHYAVTNWEMVRHYWAPYYSNVTYKEAASLAYDITGFPAENIQFAILPGEMENKDKNTKVWVVNPIEMQKTIASTMN</sequence>
<organism evidence="3 4">
    <name type="scientific">Allisonella histaminiformans</name>
    <dbReference type="NCBI Taxonomy" id="209880"/>
    <lineage>
        <taxon>Bacteria</taxon>
        <taxon>Bacillati</taxon>
        <taxon>Bacillota</taxon>
        <taxon>Negativicutes</taxon>
        <taxon>Veillonellales</taxon>
        <taxon>Veillonellaceae</taxon>
        <taxon>Allisonella</taxon>
    </lineage>
</organism>
<accession>A0A1G5W8U2</accession>
<dbReference type="OrthoDB" id="9782542at2"/>
<keyword evidence="4" id="KW-1185">Reference proteome</keyword>
<name>A0A1G5W8U2_9FIRM</name>
<dbReference type="GeneID" id="87756234"/>
<dbReference type="AlphaFoldDB" id="A0A1G5W8U2"/>
<dbReference type="STRING" id="209880.SAMN02910343_01221"/>
<protein>
    <submittedName>
        <fullName evidence="3">Transcriptional attenuator, LytR family</fullName>
    </submittedName>
</protein>
<dbReference type="InterPro" id="IPR004474">
    <property type="entry name" value="LytR_CpsA_psr"/>
</dbReference>
<dbReference type="PANTHER" id="PTHR33392">
    <property type="entry name" value="POLYISOPRENYL-TEICHOIC ACID--PEPTIDOGLYCAN TEICHOIC ACID TRANSFERASE TAGU"/>
    <property type="match status" value="1"/>
</dbReference>
<comment type="similarity">
    <text evidence="1">Belongs to the LytR/CpsA/Psr (LCP) family.</text>
</comment>
<evidence type="ECO:0000313" key="4">
    <source>
        <dbReference type="Proteomes" id="UP000199689"/>
    </source>
</evidence>
<evidence type="ECO:0000256" key="1">
    <source>
        <dbReference type="ARBA" id="ARBA00006068"/>
    </source>
</evidence>
<dbReference type="EMBL" id="FMXA01000015">
    <property type="protein sequence ID" value="SDA54493.1"/>
    <property type="molecule type" value="Genomic_DNA"/>
</dbReference>
<evidence type="ECO:0000313" key="3">
    <source>
        <dbReference type="EMBL" id="SDA54493.1"/>
    </source>
</evidence>
<reference evidence="3 4" key="1">
    <citation type="submission" date="2016-10" db="EMBL/GenBank/DDBJ databases">
        <authorList>
            <person name="de Groot N.N."/>
        </authorList>
    </citation>
    <scope>NUCLEOTIDE SEQUENCE [LARGE SCALE GENOMIC DNA]</scope>
    <source>
        <strain evidence="3 4">DSM 15230</strain>
    </source>
</reference>
<dbReference type="PANTHER" id="PTHR33392:SF6">
    <property type="entry name" value="POLYISOPRENYL-TEICHOIC ACID--PEPTIDOGLYCAN TEICHOIC ACID TRANSFERASE TAGU"/>
    <property type="match status" value="1"/>
</dbReference>
<feature type="domain" description="Cell envelope-related transcriptional attenuator" evidence="2">
    <location>
        <begin position="69"/>
        <end position="217"/>
    </location>
</feature>
<dbReference type="InterPro" id="IPR050922">
    <property type="entry name" value="LytR/CpsA/Psr_CW_biosynth"/>
</dbReference>
<dbReference type="Proteomes" id="UP000199689">
    <property type="component" value="Unassembled WGS sequence"/>
</dbReference>
<evidence type="ECO:0000259" key="2">
    <source>
        <dbReference type="Pfam" id="PF03816"/>
    </source>
</evidence>
<proteinExistence type="inferred from homology"/>
<gene>
    <name evidence="3" type="ORF">SAMN02910343_01221</name>
</gene>
<dbReference type="Pfam" id="PF03816">
    <property type="entry name" value="LytR_cpsA_psr"/>
    <property type="match status" value="1"/>
</dbReference>
<dbReference type="NCBIfam" id="TIGR00350">
    <property type="entry name" value="lytR_cpsA_psr"/>
    <property type="match status" value="1"/>
</dbReference>
<dbReference type="RefSeq" id="WP_091364868.1">
    <property type="nucleotide sequence ID" value="NZ_FMXA01000015.1"/>
</dbReference>